<dbReference type="VEuPathDB" id="VectorBase:RSAN_047868"/>
<proteinExistence type="predicted"/>
<dbReference type="EMBL" id="JABSTV010001245">
    <property type="protein sequence ID" value="KAH7984040.1"/>
    <property type="molecule type" value="Genomic_DNA"/>
</dbReference>
<organism evidence="1 2">
    <name type="scientific">Rhipicephalus sanguineus</name>
    <name type="common">Brown dog tick</name>
    <name type="synonym">Ixodes sanguineus</name>
    <dbReference type="NCBI Taxonomy" id="34632"/>
    <lineage>
        <taxon>Eukaryota</taxon>
        <taxon>Metazoa</taxon>
        <taxon>Ecdysozoa</taxon>
        <taxon>Arthropoda</taxon>
        <taxon>Chelicerata</taxon>
        <taxon>Arachnida</taxon>
        <taxon>Acari</taxon>
        <taxon>Parasitiformes</taxon>
        <taxon>Ixodida</taxon>
        <taxon>Ixodoidea</taxon>
        <taxon>Ixodidae</taxon>
        <taxon>Rhipicephalinae</taxon>
        <taxon>Rhipicephalus</taxon>
        <taxon>Rhipicephalus</taxon>
    </lineage>
</organism>
<accession>A0A9D4TAU9</accession>
<reference evidence="1" key="1">
    <citation type="journal article" date="2020" name="Cell">
        <title>Large-Scale Comparative Analyses of Tick Genomes Elucidate Their Genetic Diversity and Vector Capacities.</title>
        <authorList>
            <consortium name="Tick Genome and Microbiome Consortium (TIGMIC)"/>
            <person name="Jia N."/>
            <person name="Wang J."/>
            <person name="Shi W."/>
            <person name="Du L."/>
            <person name="Sun Y."/>
            <person name="Zhan W."/>
            <person name="Jiang J.F."/>
            <person name="Wang Q."/>
            <person name="Zhang B."/>
            <person name="Ji P."/>
            <person name="Bell-Sakyi L."/>
            <person name="Cui X.M."/>
            <person name="Yuan T.T."/>
            <person name="Jiang B.G."/>
            <person name="Yang W.F."/>
            <person name="Lam T.T."/>
            <person name="Chang Q.C."/>
            <person name="Ding S.J."/>
            <person name="Wang X.J."/>
            <person name="Zhu J.G."/>
            <person name="Ruan X.D."/>
            <person name="Zhao L."/>
            <person name="Wei J.T."/>
            <person name="Ye R.Z."/>
            <person name="Que T.C."/>
            <person name="Du C.H."/>
            <person name="Zhou Y.H."/>
            <person name="Cheng J.X."/>
            <person name="Dai P.F."/>
            <person name="Guo W.B."/>
            <person name="Han X.H."/>
            <person name="Huang E.J."/>
            <person name="Li L.F."/>
            <person name="Wei W."/>
            <person name="Gao Y.C."/>
            <person name="Liu J.Z."/>
            <person name="Shao H.Z."/>
            <person name="Wang X."/>
            <person name="Wang C.C."/>
            <person name="Yang T.C."/>
            <person name="Huo Q.B."/>
            <person name="Li W."/>
            <person name="Chen H.Y."/>
            <person name="Chen S.E."/>
            <person name="Zhou L.G."/>
            <person name="Ni X.B."/>
            <person name="Tian J.H."/>
            <person name="Sheng Y."/>
            <person name="Liu T."/>
            <person name="Pan Y.S."/>
            <person name="Xia L.Y."/>
            <person name="Li J."/>
            <person name="Zhao F."/>
            <person name="Cao W.C."/>
        </authorList>
    </citation>
    <scope>NUCLEOTIDE SEQUENCE</scope>
    <source>
        <strain evidence="1">Rsan-2018</strain>
    </source>
</reference>
<comment type="caution">
    <text evidence="1">The sequence shown here is derived from an EMBL/GenBank/DDBJ whole genome shotgun (WGS) entry which is preliminary data.</text>
</comment>
<sequence length="556" mass="61851">MSSYELPANASEDVLRRKIAEVRGKLHSLNISNCIVAVPAFLLSLASDLRNLQTLSCIACPLKASLLLDRLLTSLQTVTQLDFSLVDAMDDAKEELVKIRHLGIVHGGKETKISKMYVEVADKHNMKVLLLFLNYCPLLRDLHVHFVHELSSDLCAATCSSIADHLFNLVTFTVTCEAPSTAKSDPRQPIDLRYCIDLHGNAVFRKRPLAFNCAQLRNLVLSPKPTFPLEPVVLVAVDRPDLGFFVGVLLHNWSQLRSLCVLLYARNLDQAVYPTISTLHRAALRNFFATLLNLVELNVSSFHFGDGVDFTELLAAPALQRLRALSLPPCGLRPEGAVRRLALGLGDVEDLDIRLNLDGRHKSCPSCAKELTIEPADASAFCIGSGRLTLSNVPNLVSVNFLPHFKMPHLRFIDGSDVPRFDYRALSRALRSSKTLRSLVIRMALINFNELSFVTLLRPASALERLCLLTKTKLQASKAEMVVQAMARQLPSIFYIHIHYVDIETDSETTVTWIRRPEGEAARPSSRPSVMPGKPCIMCSTQTFVALAKPLYRELL</sequence>
<dbReference type="SUPFAM" id="SSF52047">
    <property type="entry name" value="RNI-like"/>
    <property type="match status" value="1"/>
</dbReference>
<reference evidence="1" key="2">
    <citation type="submission" date="2021-09" db="EMBL/GenBank/DDBJ databases">
        <authorList>
            <person name="Jia N."/>
            <person name="Wang J."/>
            <person name="Shi W."/>
            <person name="Du L."/>
            <person name="Sun Y."/>
            <person name="Zhan W."/>
            <person name="Jiang J."/>
            <person name="Wang Q."/>
            <person name="Zhang B."/>
            <person name="Ji P."/>
            <person name="Sakyi L.B."/>
            <person name="Cui X."/>
            <person name="Yuan T."/>
            <person name="Jiang B."/>
            <person name="Yang W."/>
            <person name="Lam T.T.-Y."/>
            <person name="Chang Q."/>
            <person name="Ding S."/>
            <person name="Wang X."/>
            <person name="Zhu J."/>
            <person name="Ruan X."/>
            <person name="Zhao L."/>
            <person name="Wei J."/>
            <person name="Que T."/>
            <person name="Du C."/>
            <person name="Cheng J."/>
            <person name="Dai P."/>
            <person name="Han X."/>
            <person name="Huang E."/>
            <person name="Gao Y."/>
            <person name="Liu J."/>
            <person name="Shao H."/>
            <person name="Ye R."/>
            <person name="Li L."/>
            <person name="Wei W."/>
            <person name="Wang X."/>
            <person name="Wang C."/>
            <person name="Huo Q."/>
            <person name="Li W."/>
            <person name="Guo W."/>
            <person name="Chen H."/>
            <person name="Chen S."/>
            <person name="Zhou L."/>
            <person name="Zhou L."/>
            <person name="Ni X."/>
            <person name="Tian J."/>
            <person name="Zhou Y."/>
            <person name="Sheng Y."/>
            <person name="Liu T."/>
            <person name="Pan Y."/>
            <person name="Xia L."/>
            <person name="Li J."/>
            <person name="Zhao F."/>
            <person name="Cao W."/>
        </authorList>
    </citation>
    <scope>NUCLEOTIDE SEQUENCE</scope>
    <source>
        <strain evidence="1">Rsan-2018</strain>
        <tissue evidence="1">Larvae</tissue>
    </source>
</reference>
<dbReference type="Gene3D" id="3.80.10.10">
    <property type="entry name" value="Ribonuclease Inhibitor"/>
    <property type="match status" value="1"/>
</dbReference>
<keyword evidence="2" id="KW-1185">Reference proteome</keyword>
<gene>
    <name evidence="1" type="ORF">HPB52_016505</name>
</gene>
<dbReference type="OrthoDB" id="6497189at2759"/>
<dbReference type="AlphaFoldDB" id="A0A9D4TAU9"/>
<evidence type="ECO:0000313" key="1">
    <source>
        <dbReference type="EMBL" id="KAH7984040.1"/>
    </source>
</evidence>
<dbReference type="InterPro" id="IPR032675">
    <property type="entry name" value="LRR_dom_sf"/>
</dbReference>
<evidence type="ECO:0000313" key="2">
    <source>
        <dbReference type="Proteomes" id="UP000821837"/>
    </source>
</evidence>
<dbReference type="OMA" id="HVHFVHE"/>
<name>A0A9D4TAU9_RHISA</name>
<dbReference type="Proteomes" id="UP000821837">
    <property type="component" value="Chromosome 1"/>
</dbReference>
<protein>
    <submittedName>
        <fullName evidence="1">Uncharacterized protein</fullName>
    </submittedName>
</protein>